<dbReference type="Proteomes" id="UP000198406">
    <property type="component" value="Unassembled WGS sequence"/>
</dbReference>
<evidence type="ECO:0000256" key="2">
    <source>
        <dbReference type="ARBA" id="ARBA00022536"/>
    </source>
</evidence>
<feature type="domain" description="Vacuolar sorting receptor thioredoxin-like" evidence="15">
    <location>
        <begin position="205"/>
        <end position="413"/>
    </location>
</feature>
<evidence type="ECO:0000256" key="5">
    <source>
        <dbReference type="ARBA" id="ARBA00022737"/>
    </source>
</evidence>
<evidence type="ECO:0000256" key="12">
    <source>
        <dbReference type="SAM" id="Phobius"/>
    </source>
</evidence>
<evidence type="ECO:0000256" key="13">
    <source>
        <dbReference type="SAM" id="SignalP"/>
    </source>
</evidence>
<protein>
    <submittedName>
        <fullName evidence="16">Uncharacterized protein</fullName>
    </submittedName>
</protein>
<accession>A0A1Z5KA77</accession>
<dbReference type="AlphaFoldDB" id="A0A1Z5KA77"/>
<evidence type="ECO:0000259" key="15">
    <source>
        <dbReference type="Pfam" id="PF25011"/>
    </source>
</evidence>
<keyword evidence="9" id="KW-0325">Glycoprotein</keyword>
<name>A0A1Z5KA77_FISSO</name>
<comment type="caution">
    <text evidence="16">The sequence shown here is derived from an EMBL/GenBank/DDBJ whole genome shotgun (WGS) entry which is preliminary data.</text>
</comment>
<evidence type="ECO:0000256" key="8">
    <source>
        <dbReference type="ARBA" id="ARBA00023136"/>
    </source>
</evidence>
<gene>
    <name evidence="16" type="ORF">FisN_24Lh121</name>
</gene>
<evidence type="ECO:0000256" key="7">
    <source>
        <dbReference type="ARBA" id="ARBA00022989"/>
    </source>
</evidence>
<evidence type="ECO:0000256" key="3">
    <source>
        <dbReference type="ARBA" id="ARBA00022692"/>
    </source>
</evidence>
<dbReference type="Pfam" id="PF02225">
    <property type="entry name" value="PA"/>
    <property type="match status" value="1"/>
</dbReference>
<evidence type="ECO:0000256" key="10">
    <source>
        <dbReference type="ARBA" id="ARBA00037847"/>
    </source>
</evidence>
<feature type="region of interest" description="Disordered" evidence="11">
    <location>
        <begin position="77"/>
        <end position="96"/>
    </location>
</feature>
<dbReference type="OrthoDB" id="10045365at2759"/>
<dbReference type="EMBL" id="BDSP01000191">
    <property type="protein sequence ID" value="GAX22838.1"/>
    <property type="molecule type" value="Genomic_DNA"/>
</dbReference>
<keyword evidence="8 12" id="KW-0472">Membrane</keyword>
<dbReference type="GO" id="GO:0012505">
    <property type="term" value="C:endomembrane system"/>
    <property type="evidence" value="ECO:0007669"/>
    <property type="project" value="UniProtKB-SubCell"/>
</dbReference>
<dbReference type="Pfam" id="PF25011">
    <property type="entry name" value="VSR_TRX"/>
    <property type="match status" value="1"/>
</dbReference>
<feature type="compositionally biased region" description="Basic and acidic residues" evidence="11">
    <location>
        <begin position="77"/>
        <end position="90"/>
    </location>
</feature>
<dbReference type="InParanoid" id="A0A1Z5KA77"/>
<dbReference type="PANTHER" id="PTHR22702:SF1">
    <property type="entry name" value="PROTEASE-ASSOCIATED DOMAIN-CONTAINING PROTEIN 1"/>
    <property type="match status" value="1"/>
</dbReference>
<feature type="chain" id="PRO_5012690111" evidence="13">
    <location>
        <begin position="22"/>
        <end position="525"/>
    </location>
</feature>
<keyword evidence="7 12" id="KW-1133">Transmembrane helix</keyword>
<keyword evidence="3 12" id="KW-0812">Transmembrane</keyword>
<keyword evidence="5" id="KW-0677">Repeat</keyword>
<keyword evidence="6" id="KW-0106">Calcium</keyword>
<dbReference type="InterPro" id="IPR046450">
    <property type="entry name" value="PA_dom_sf"/>
</dbReference>
<comment type="subcellular location">
    <subcellularLocation>
        <location evidence="10">Endomembrane system</location>
        <topology evidence="10">Single-pass membrane protein</topology>
    </subcellularLocation>
    <subcellularLocation>
        <location evidence="1">Membrane</location>
        <topology evidence="1">Single-pass type I membrane protein</topology>
    </subcellularLocation>
</comment>
<feature type="transmembrane region" description="Helical" evidence="12">
    <location>
        <begin position="457"/>
        <end position="476"/>
    </location>
</feature>
<feature type="domain" description="PA" evidence="14">
    <location>
        <begin position="88"/>
        <end position="180"/>
    </location>
</feature>
<evidence type="ECO:0000259" key="14">
    <source>
        <dbReference type="Pfam" id="PF02225"/>
    </source>
</evidence>
<keyword evidence="4 13" id="KW-0732">Signal</keyword>
<proteinExistence type="predicted"/>
<evidence type="ECO:0000256" key="6">
    <source>
        <dbReference type="ARBA" id="ARBA00022837"/>
    </source>
</evidence>
<evidence type="ECO:0000313" key="16">
    <source>
        <dbReference type="EMBL" id="GAX22838.1"/>
    </source>
</evidence>
<evidence type="ECO:0000256" key="1">
    <source>
        <dbReference type="ARBA" id="ARBA00004479"/>
    </source>
</evidence>
<dbReference type="Gene3D" id="3.50.30.30">
    <property type="match status" value="1"/>
</dbReference>
<evidence type="ECO:0000256" key="9">
    <source>
        <dbReference type="ARBA" id="ARBA00023180"/>
    </source>
</evidence>
<dbReference type="InterPro" id="IPR003137">
    <property type="entry name" value="PA_domain"/>
</dbReference>
<keyword evidence="17" id="KW-1185">Reference proteome</keyword>
<feature type="signal peptide" evidence="13">
    <location>
        <begin position="1"/>
        <end position="21"/>
    </location>
</feature>
<organism evidence="16 17">
    <name type="scientific">Fistulifera solaris</name>
    <name type="common">Oleaginous diatom</name>
    <dbReference type="NCBI Taxonomy" id="1519565"/>
    <lineage>
        <taxon>Eukaryota</taxon>
        <taxon>Sar</taxon>
        <taxon>Stramenopiles</taxon>
        <taxon>Ochrophyta</taxon>
        <taxon>Bacillariophyta</taxon>
        <taxon>Bacillariophyceae</taxon>
        <taxon>Bacillariophycidae</taxon>
        <taxon>Naviculales</taxon>
        <taxon>Naviculaceae</taxon>
        <taxon>Fistulifera</taxon>
    </lineage>
</organism>
<evidence type="ECO:0000256" key="11">
    <source>
        <dbReference type="SAM" id="MobiDB-lite"/>
    </source>
</evidence>
<reference evidence="16 17" key="1">
    <citation type="journal article" date="2015" name="Plant Cell">
        <title>Oil accumulation by the oleaginous diatom Fistulifera solaris as revealed by the genome and transcriptome.</title>
        <authorList>
            <person name="Tanaka T."/>
            <person name="Maeda Y."/>
            <person name="Veluchamy A."/>
            <person name="Tanaka M."/>
            <person name="Abida H."/>
            <person name="Marechal E."/>
            <person name="Bowler C."/>
            <person name="Muto M."/>
            <person name="Sunaga Y."/>
            <person name="Tanaka M."/>
            <person name="Yoshino T."/>
            <person name="Taniguchi T."/>
            <person name="Fukuda Y."/>
            <person name="Nemoto M."/>
            <person name="Matsumoto M."/>
            <person name="Wong P.S."/>
            <person name="Aburatani S."/>
            <person name="Fujibuchi W."/>
        </authorList>
    </citation>
    <scope>NUCLEOTIDE SEQUENCE [LARGE SCALE GENOMIC DNA]</scope>
    <source>
        <strain evidence="16 17">JPCC DA0580</strain>
    </source>
</reference>
<evidence type="ECO:0000256" key="4">
    <source>
        <dbReference type="ARBA" id="ARBA00022729"/>
    </source>
</evidence>
<keyword evidence="2" id="KW-0245">EGF-like domain</keyword>
<dbReference type="SUPFAM" id="SSF52025">
    <property type="entry name" value="PA domain"/>
    <property type="match status" value="1"/>
</dbReference>
<dbReference type="InterPro" id="IPR056858">
    <property type="entry name" value="VSR_TRX"/>
</dbReference>
<evidence type="ECO:0000313" key="17">
    <source>
        <dbReference type="Proteomes" id="UP000198406"/>
    </source>
</evidence>
<sequence length="525" mass="57590">MKQWGFLLSMAVTTLRSLTDAASSTGTSFLQVHIPQKLSKPDGYDHRDALFGIPPYGGSIAQQVYYADADLCSPQVDKRRGYPERNRDSDGNQEPWPAPFILMIDRGNCDFVEKVRNAQRAGASAVLIADTSCRCADDICMNETGDLTCEATEPYMADDGSGTDVSIPSFLVFKHDADTLRQVLISNTPIQIEMRFSIPAPDNRVEYDLWSTPRNLVAQEFITDFEPAALALGAAAKFTPHMYVLDGVRSGCRGPNGEDQCFNLCTNNGRYCSTDPDDDLYAGASGADVVAESLRSLCIWQIYSPMDDGIGAKWWKYVNEFRDKCIPDVTNDENYNSAECVHGAMATAGVDRAQVEKCMAESGGLEGDVENTIFEKEMKDRDTTNVVLIPSFFVNQAPVRGELGFSTAFKAICAGFAAGTRPEICAICANCANEKLCVEKGKCEAPNGSAGQISPRMFLLSMLGLSLVFSTVGYILHQRQQAHMRQQIRGIVQEYMPVGMDRNGEIIDNSLALDEEDDGPQFTII</sequence>
<dbReference type="PANTHER" id="PTHR22702">
    <property type="entry name" value="PROTEASE-ASSOCIATED DOMAIN-CONTAINING PROTEIN"/>
    <property type="match status" value="1"/>
</dbReference>
<dbReference type="GO" id="GO:0016020">
    <property type="term" value="C:membrane"/>
    <property type="evidence" value="ECO:0007669"/>
    <property type="project" value="UniProtKB-SubCell"/>
</dbReference>